<name>A0A2P5ENS2_TREOI</name>
<sequence>KRITILGLSGNNFVGELPKYYGNSSEISSLENSSRSQSVEYAAFSLNFLDLSDNRLNGTLPSWLYVIPSLAYLDLSGNQFTGIINEFQTRSLQFFYLNDNQLEGMIPRSLYQQSNLFWLDLSSNNLTGVVELNHFEKLKNLNYLSLSFNYNLSFSSTNSVNYTLPMLSDLHLSSCNISQFPLFLKALKNLELLDLSSNHIQGKVPVWLGNVGTDTLTYLDLSNNFLTNVEQVPWRNLWYLDFSSNRLQGHLPVPPPSTYMFLISNNQISGELPSSICNLEHALVLDLSANSLTGKIPPCIGNISVDTLDLRLNRFHGEIPSTFAKGNVLRNLNLYGNQLEGSLPQSLINCKALEILDVGNNKINGIFPHWLQSLPLLQVLILRSNKFHDSISDPQASSAFQKLRILDISDNEFTGLLPKKYFENMMAMVESYRSCFEIHGGRSNYKKLLLP</sequence>
<evidence type="ECO:0000256" key="9">
    <source>
        <dbReference type="ARBA" id="ARBA00023180"/>
    </source>
</evidence>
<dbReference type="STRING" id="63057.A0A2P5ENS2"/>
<dbReference type="Gene3D" id="3.80.10.10">
    <property type="entry name" value="Ribonuclease Inhibitor"/>
    <property type="match status" value="2"/>
</dbReference>
<evidence type="ECO:0000256" key="7">
    <source>
        <dbReference type="ARBA" id="ARBA00023136"/>
    </source>
</evidence>
<dbReference type="Pfam" id="PF00560">
    <property type="entry name" value="LRR_1"/>
    <property type="match status" value="7"/>
</dbReference>
<accession>A0A2P5ENS2</accession>
<keyword evidence="4" id="KW-0732">Signal</keyword>
<evidence type="ECO:0000256" key="2">
    <source>
        <dbReference type="ARBA" id="ARBA00022614"/>
    </source>
</evidence>
<evidence type="ECO:0000256" key="5">
    <source>
        <dbReference type="ARBA" id="ARBA00022737"/>
    </source>
</evidence>
<keyword evidence="11" id="KW-1185">Reference proteome</keyword>
<keyword evidence="3" id="KW-0812">Transmembrane</keyword>
<dbReference type="InterPro" id="IPR046956">
    <property type="entry name" value="RLP23-like"/>
</dbReference>
<dbReference type="InterPro" id="IPR032675">
    <property type="entry name" value="LRR_dom_sf"/>
</dbReference>
<dbReference type="SUPFAM" id="SSF52058">
    <property type="entry name" value="L domain-like"/>
    <property type="match status" value="1"/>
</dbReference>
<reference evidence="11" key="1">
    <citation type="submission" date="2016-06" db="EMBL/GenBank/DDBJ databases">
        <title>Parallel loss of symbiosis genes in relatives of nitrogen-fixing non-legume Parasponia.</title>
        <authorList>
            <person name="Van Velzen R."/>
            <person name="Holmer R."/>
            <person name="Bu F."/>
            <person name="Rutten L."/>
            <person name="Van Zeijl A."/>
            <person name="Liu W."/>
            <person name="Santuari L."/>
            <person name="Cao Q."/>
            <person name="Sharma T."/>
            <person name="Shen D."/>
            <person name="Roswanjaya Y."/>
            <person name="Wardhani T."/>
            <person name="Kalhor M.S."/>
            <person name="Jansen J."/>
            <person name="Van den Hoogen J."/>
            <person name="Gungor B."/>
            <person name="Hartog M."/>
            <person name="Hontelez J."/>
            <person name="Verver J."/>
            <person name="Yang W.-C."/>
            <person name="Schijlen E."/>
            <person name="Repin R."/>
            <person name="Schilthuizen M."/>
            <person name="Schranz E."/>
            <person name="Heidstra R."/>
            <person name="Miyata K."/>
            <person name="Fedorova E."/>
            <person name="Kohlen W."/>
            <person name="Bisseling T."/>
            <person name="Smit S."/>
            <person name="Geurts R."/>
        </authorList>
    </citation>
    <scope>NUCLEOTIDE SEQUENCE [LARGE SCALE GENOMIC DNA]</scope>
    <source>
        <strain evidence="11">cv. RG33-2</strain>
    </source>
</reference>
<dbReference type="InterPro" id="IPR001611">
    <property type="entry name" value="Leu-rich_rpt"/>
</dbReference>
<evidence type="ECO:0000256" key="4">
    <source>
        <dbReference type="ARBA" id="ARBA00022729"/>
    </source>
</evidence>
<feature type="non-terminal residue" evidence="10">
    <location>
        <position position="1"/>
    </location>
</feature>
<dbReference type="EMBL" id="JXTC01000120">
    <property type="protein sequence ID" value="PON87231.1"/>
    <property type="molecule type" value="Genomic_DNA"/>
</dbReference>
<dbReference type="OrthoDB" id="442066at2759"/>
<dbReference type="FunFam" id="3.80.10.10:FF:000041">
    <property type="entry name" value="LRR receptor-like serine/threonine-protein kinase ERECTA"/>
    <property type="match status" value="2"/>
</dbReference>
<keyword evidence="9" id="KW-0325">Glycoprotein</keyword>
<gene>
    <name evidence="10" type="ORF">TorRG33x02_170080</name>
</gene>
<dbReference type="GO" id="GO:0016020">
    <property type="term" value="C:membrane"/>
    <property type="evidence" value="ECO:0007669"/>
    <property type="project" value="UniProtKB-SubCell"/>
</dbReference>
<evidence type="ECO:0000256" key="1">
    <source>
        <dbReference type="ARBA" id="ARBA00004479"/>
    </source>
</evidence>
<dbReference type="InParanoid" id="A0A2P5ENS2"/>
<evidence type="ECO:0000313" key="11">
    <source>
        <dbReference type="Proteomes" id="UP000237000"/>
    </source>
</evidence>
<proteinExistence type="predicted"/>
<evidence type="ECO:0000313" key="10">
    <source>
        <dbReference type="EMBL" id="PON87231.1"/>
    </source>
</evidence>
<evidence type="ECO:0000256" key="8">
    <source>
        <dbReference type="ARBA" id="ARBA00023170"/>
    </source>
</evidence>
<dbReference type="PROSITE" id="PS51450">
    <property type="entry name" value="LRR"/>
    <property type="match status" value="2"/>
</dbReference>
<keyword evidence="5" id="KW-0677">Repeat</keyword>
<evidence type="ECO:0000256" key="6">
    <source>
        <dbReference type="ARBA" id="ARBA00022989"/>
    </source>
</evidence>
<keyword evidence="7" id="KW-0472">Membrane</keyword>
<organism evidence="10 11">
    <name type="scientific">Trema orientale</name>
    <name type="common">Charcoal tree</name>
    <name type="synonym">Celtis orientalis</name>
    <dbReference type="NCBI Taxonomy" id="63057"/>
    <lineage>
        <taxon>Eukaryota</taxon>
        <taxon>Viridiplantae</taxon>
        <taxon>Streptophyta</taxon>
        <taxon>Embryophyta</taxon>
        <taxon>Tracheophyta</taxon>
        <taxon>Spermatophyta</taxon>
        <taxon>Magnoliopsida</taxon>
        <taxon>eudicotyledons</taxon>
        <taxon>Gunneridae</taxon>
        <taxon>Pentapetalae</taxon>
        <taxon>rosids</taxon>
        <taxon>fabids</taxon>
        <taxon>Rosales</taxon>
        <taxon>Cannabaceae</taxon>
        <taxon>Trema</taxon>
    </lineage>
</organism>
<dbReference type="PRINTS" id="PR00019">
    <property type="entry name" value="LEURICHRPT"/>
</dbReference>
<keyword evidence="8" id="KW-0675">Receptor</keyword>
<dbReference type="PANTHER" id="PTHR48061">
    <property type="entry name" value="LEUCINE-RICH REPEAT RECEPTOR PROTEIN KINASE EMS1-LIKE-RELATED"/>
    <property type="match status" value="1"/>
</dbReference>
<dbReference type="Pfam" id="PF13855">
    <property type="entry name" value="LRR_8"/>
    <property type="match status" value="1"/>
</dbReference>
<comment type="subcellular location">
    <subcellularLocation>
        <location evidence="1">Membrane</location>
        <topology evidence="1">Single-pass type I membrane protein</topology>
    </subcellularLocation>
</comment>
<keyword evidence="2" id="KW-0433">Leucine-rich repeat</keyword>
<dbReference type="AlphaFoldDB" id="A0A2P5ENS2"/>
<dbReference type="Proteomes" id="UP000237000">
    <property type="component" value="Unassembled WGS sequence"/>
</dbReference>
<comment type="caution">
    <text evidence="10">The sequence shown here is derived from an EMBL/GenBank/DDBJ whole genome shotgun (WGS) entry which is preliminary data.</text>
</comment>
<keyword evidence="6" id="KW-1133">Transmembrane helix</keyword>
<protein>
    <submittedName>
        <fullName evidence="10">LRR domain containing protein</fullName>
    </submittedName>
</protein>
<evidence type="ECO:0000256" key="3">
    <source>
        <dbReference type="ARBA" id="ARBA00022692"/>
    </source>
</evidence>
<dbReference type="PANTHER" id="PTHR48061:SF46">
    <property type="entry name" value="LEUCINE-RICH REPEAT-CONTAINING N-TERMINAL PLANT-TYPE DOMAIN-CONTAINING PROTEIN"/>
    <property type="match status" value="1"/>
</dbReference>